<name>C0EDD0_9FIRM</name>
<evidence type="ECO:0000313" key="1">
    <source>
        <dbReference type="EMBL" id="EEG30516.1"/>
    </source>
</evidence>
<evidence type="ECO:0000313" key="2">
    <source>
        <dbReference type="Proteomes" id="UP000003340"/>
    </source>
</evidence>
<dbReference type="Proteomes" id="UP000003340">
    <property type="component" value="Unassembled WGS sequence"/>
</dbReference>
<dbReference type="EMBL" id="ACEC01000061">
    <property type="protein sequence ID" value="EEG30516.1"/>
    <property type="molecule type" value="Genomic_DNA"/>
</dbReference>
<dbReference type="AlphaFoldDB" id="C0EDD0"/>
<gene>
    <name evidence="1" type="ORF">CLOSTMETH_01857</name>
</gene>
<organism evidence="1 2">
    <name type="scientific">[Clostridium] methylpentosum DSM 5476</name>
    <dbReference type="NCBI Taxonomy" id="537013"/>
    <lineage>
        <taxon>Bacteria</taxon>
        <taxon>Bacillati</taxon>
        <taxon>Bacillota</taxon>
        <taxon>Clostridia</taxon>
        <taxon>Eubacteriales</taxon>
        <taxon>Oscillospiraceae</taxon>
        <taxon>Oscillospiraceae incertae sedis</taxon>
    </lineage>
</organism>
<dbReference type="HOGENOM" id="CLU_3287477_0_0_9"/>
<proteinExistence type="predicted"/>
<keyword evidence="2" id="KW-1185">Reference proteome</keyword>
<protein>
    <submittedName>
        <fullName evidence="1">Uncharacterized protein</fullName>
    </submittedName>
</protein>
<accession>C0EDD0</accession>
<reference evidence="1 2" key="2">
    <citation type="submission" date="2009-02" db="EMBL/GenBank/DDBJ databases">
        <title>Draft genome sequence of Clostridium methylpentosum (DSM 5476).</title>
        <authorList>
            <person name="Sudarsanam P."/>
            <person name="Ley R."/>
            <person name="Guruge J."/>
            <person name="Turnbaugh P.J."/>
            <person name="Mahowald M."/>
            <person name="Liep D."/>
            <person name="Gordon J."/>
        </authorList>
    </citation>
    <scope>NUCLEOTIDE SEQUENCE [LARGE SCALE GENOMIC DNA]</scope>
    <source>
        <strain evidence="1 2">DSM 5476</strain>
    </source>
</reference>
<reference evidence="1 2" key="1">
    <citation type="submission" date="2009-01" db="EMBL/GenBank/DDBJ databases">
        <authorList>
            <person name="Fulton L."/>
            <person name="Clifton S."/>
            <person name="Fulton B."/>
            <person name="Xu J."/>
            <person name="Minx P."/>
            <person name="Pepin K.H."/>
            <person name="Johnson M."/>
            <person name="Bhonagiri V."/>
            <person name="Nash W.E."/>
            <person name="Mardis E.R."/>
            <person name="Wilson R.K."/>
        </authorList>
    </citation>
    <scope>NUCLEOTIDE SEQUENCE [LARGE SCALE GENOMIC DNA]</scope>
    <source>
        <strain evidence="1 2">DSM 5476</strain>
    </source>
</reference>
<sequence length="40" mass="4387">MKYLPSEKGYKNSTVAPRKGVWIEIPAMAEDGSRPVVAPL</sequence>
<comment type="caution">
    <text evidence="1">The sequence shown here is derived from an EMBL/GenBank/DDBJ whole genome shotgun (WGS) entry which is preliminary data.</text>
</comment>